<organism evidence="6 7">
    <name type="scientific">Methylophaga thiooxydans</name>
    <dbReference type="NCBI Taxonomy" id="392484"/>
    <lineage>
        <taxon>Bacteria</taxon>
        <taxon>Pseudomonadati</taxon>
        <taxon>Pseudomonadota</taxon>
        <taxon>Gammaproteobacteria</taxon>
        <taxon>Thiotrichales</taxon>
        <taxon>Piscirickettsiaceae</taxon>
        <taxon>Methylophaga</taxon>
    </lineage>
</organism>
<dbReference type="EMBL" id="JRQD01000007">
    <property type="protein sequence ID" value="KGM05843.1"/>
    <property type="molecule type" value="Genomic_DNA"/>
</dbReference>
<dbReference type="GO" id="GO:0009055">
    <property type="term" value="F:electron transfer activity"/>
    <property type="evidence" value="ECO:0007669"/>
    <property type="project" value="InterPro"/>
</dbReference>
<keyword evidence="2 4" id="KW-0479">Metal-binding</keyword>
<evidence type="ECO:0000256" key="2">
    <source>
        <dbReference type="ARBA" id="ARBA00022723"/>
    </source>
</evidence>
<dbReference type="InterPro" id="IPR036909">
    <property type="entry name" value="Cyt_c-like_dom_sf"/>
</dbReference>
<evidence type="ECO:0000256" key="3">
    <source>
        <dbReference type="ARBA" id="ARBA00023004"/>
    </source>
</evidence>
<dbReference type="GO" id="GO:0046872">
    <property type="term" value="F:metal ion binding"/>
    <property type="evidence" value="ECO:0007669"/>
    <property type="project" value="UniProtKB-KW"/>
</dbReference>
<dbReference type="AlphaFoldDB" id="A0A0A0BB72"/>
<proteinExistence type="predicted"/>
<dbReference type="Proteomes" id="UP000029999">
    <property type="component" value="Unassembled WGS sequence"/>
</dbReference>
<dbReference type="InterPro" id="IPR051459">
    <property type="entry name" value="Cytochrome_c-type_DH"/>
</dbReference>
<gene>
    <name evidence="6" type="primary">soxD</name>
    <name evidence="6" type="ORF">LP43_2405</name>
</gene>
<dbReference type="Pfam" id="PF13442">
    <property type="entry name" value="Cytochrome_CBB3"/>
    <property type="match status" value="1"/>
</dbReference>
<name>A0A0A0BB72_9GAMM</name>
<keyword evidence="3 4" id="KW-0408">Iron</keyword>
<accession>A0A0A0BB72</accession>
<sequence length="176" mass="19201">MSTLSKLGFVIFLFIGITTTYAQPLYQPLGQKADTLSSKPEWNLTIFPDGRGLPQGAGDATQGKKIFNQHCVACHGFDAIGGSAMPLVGEVGSLTSEYPEKTVNSYWPYATTLFDYIRRSMPPSSPYSLSSNEIYALCAYILSQDGIIEPGVELNEVTLPQVTMPNRDGFSVIHPQ</sequence>
<protein>
    <submittedName>
        <fullName evidence="6">Sulfite dehydrogenase cytochrome subunit SoxD</fullName>
    </submittedName>
</protein>
<dbReference type="PANTHER" id="PTHR35008">
    <property type="entry name" value="BLL4482 PROTEIN-RELATED"/>
    <property type="match status" value="1"/>
</dbReference>
<dbReference type="InterPro" id="IPR009056">
    <property type="entry name" value="Cyt_c-like_dom"/>
</dbReference>
<evidence type="ECO:0000259" key="5">
    <source>
        <dbReference type="PROSITE" id="PS51007"/>
    </source>
</evidence>
<dbReference type="RefSeq" id="WP_036315691.1">
    <property type="nucleotide sequence ID" value="NZ_JRQD01000007.1"/>
</dbReference>
<keyword evidence="1 4" id="KW-0349">Heme</keyword>
<evidence type="ECO:0000256" key="4">
    <source>
        <dbReference type="PROSITE-ProRule" id="PRU00433"/>
    </source>
</evidence>
<dbReference type="GO" id="GO:0020037">
    <property type="term" value="F:heme binding"/>
    <property type="evidence" value="ECO:0007669"/>
    <property type="project" value="InterPro"/>
</dbReference>
<comment type="caution">
    <text evidence="6">The sequence shown here is derived from an EMBL/GenBank/DDBJ whole genome shotgun (WGS) entry which is preliminary data.</text>
</comment>
<dbReference type="SUPFAM" id="SSF46626">
    <property type="entry name" value="Cytochrome c"/>
    <property type="match status" value="1"/>
</dbReference>
<evidence type="ECO:0000256" key="1">
    <source>
        <dbReference type="ARBA" id="ARBA00022617"/>
    </source>
</evidence>
<dbReference type="PANTHER" id="PTHR35008:SF8">
    <property type="entry name" value="ALCOHOL DEHYDROGENASE CYTOCHROME C SUBUNIT"/>
    <property type="match status" value="1"/>
</dbReference>
<evidence type="ECO:0000313" key="7">
    <source>
        <dbReference type="Proteomes" id="UP000029999"/>
    </source>
</evidence>
<dbReference type="Gene3D" id="1.10.760.10">
    <property type="entry name" value="Cytochrome c-like domain"/>
    <property type="match status" value="1"/>
</dbReference>
<dbReference type="STRING" id="392484.LP43_2405"/>
<reference evidence="6 7" key="1">
    <citation type="submission" date="2014-09" db="EMBL/GenBank/DDBJ databases">
        <authorList>
            <person name="Grob C."/>
            <person name="Taubert M."/>
            <person name="Howat A.M."/>
            <person name="Burns O.J."/>
            <person name="Dixon J.L."/>
            <person name="Chen Y."/>
            <person name="Murrell J.C."/>
        </authorList>
    </citation>
    <scope>NUCLEOTIDE SEQUENCE [LARGE SCALE GENOMIC DNA]</scope>
    <source>
        <strain evidence="6">L4</strain>
    </source>
</reference>
<feature type="domain" description="Cytochrome c" evidence="5">
    <location>
        <begin position="58"/>
        <end position="145"/>
    </location>
</feature>
<dbReference type="PROSITE" id="PS51007">
    <property type="entry name" value="CYTC"/>
    <property type="match status" value="1"/>
</dbReference>
<evidence type="ECO:0000313" key="6">
    <source>
        <dbReference type="EMBL" id="KGM05843.1"/>
    </source>
</evidence>